<dbReference type="RefSeq" id="WP_229874600.1">
    <property type="nucleotide sequence ID" value="NZ_BNAU01000004.1"/>
</dbReference>
<gene>
    <name evidence="2" type="ORF">GCM10017786_39130</name>
</gene>
<organism evidence="2 3">
    <name type="scientific">Amycolatopsis deserti</name>
    <dbReference type="NCBI Taxonomy" id="185696"/>
    <lineage>
        <taxon>Bacteria</taxon>
        <taxon>Bacillati</taxon>
        <taxon>Actinomycetota</taxon>
        <taxon>Actinomycetes</taxon>
        <taxon>Pseudonocardiales</taxon>
        <taxon>Pseudonocardiaceae</taxon>
        <taxon>Amycolatopsis</taxon>
    </lineage>
</organism>
<dbReference type="Proteomes" id="UP000605897">
    <property type="component" value="Unassembled WGS sequence"/>
</dbReference>
<sequence>MAAGGLTSGRRAGTPRGQARAGRVVAVARVLRAREAQATLPEVAALLQKSPDADARAALADLAGMLEACAATPGSYLRFMGD</sequence>
<reference evidence="3" key="1">
    <citation type="journal article" date="2019" name="Int. J. Syst. Evol. Microbiol.">
        <title>The Global Catalogue of Microorganisms (GCM) 10K type strain sequencing project: providing services to taxonomists for standard genome sequencing and annotation.</title>
        <authorList>
            <consortium name="The Broad Institute Genomics Platform"/>
            <consortium name="The Broad Institute Genome Sequencing Center for Infectious Disease"/>
            <person name="Wu L."/>
            <person name="Ma J."/>
        </authorList>
    </citation>
    <scope>NUCLEOTIDE SEQUENCE [LARGE SCALE GENOMIC DNA]</scope>
    <source>
        <strain evidence="3">CGMCC 4.7677</strain>
    </source>
</reference>
<evidence type="ECO:0000256" key="1">
    <source>
        <dbReference type="SAM" id="MobiDB-lite"/>
    </source>
</evidence>
<evidence type="ECO:0000313" key="3">
    <source>
        <dbReference type="Proteomes" id="UP000605897"/>
    </source>
</evidence>
<dbReference type="EMBL" id="BNAU01000004">
    <property type="protein sequence ID" value="GHF02105.1"/>
    <property type="molecule type" value="Genomic_DNA"/>
</dbReference>
<proteinExistence type="predicted"/>
<name>A0ABQ3J2K4_9PSEU</name>
<accession>A0ABQ3J2K4</accession>
<evidence type="ECO:0000313" key="2">
    <source>
        <dbReference type="EMBL" id="GHF02105.1"/>
    </source>
</evidence>
<feature type="region of interest" description="Disordered" evidence="1">
    <location>
        <begin position="1"/>
        <end position="20"/>
    </location>
</feature>
<comment type="caution">
    <text evidence="2">The sequence shown here is derived from an EMBL/GenBank/DDBJ whole genome shotgun (WGS) entry which is preliminary data.</text>
</comment>
<keyword evidence="3" id="KW-1185">Reference proteome</keyword>
<protein>
    <submittedName>
        <fullName evidence="2">Uncharacterized protein</fullName>
    </submittedName>
</protein>